<feature type="domain" description="CBS" evidence="2">
    <location>
        <begin position="122"/>
        <end position="182"/>
    </location>
</feature>
<dbReference type="PANTHER" id="PTHR41394">
    <property type="entry name" value="MAGNESIUM TRANSPORTER MGTE"/>
    <property type="match status" value="1"/>
</dbReference>
<dbReference type="SMART" id="SM00924">
    <property type="entry name" value="MgtE_N"/>
    <property type="match status" value="1"/>
</dbReference>
<evidence type="ECO:0000256" key="1">
    <source>
        <dbReference type="PROSITE-ProRule" id="PRU00703"/>
    </source>
</evidence>
<protein>
    <submittedName>
        <fullName evidence="3">Magnesium transporter MgtE N-terminal domain-containing protein</fullName>
    </submittedName>
</protein>
<dbReference type="RefSeq" id="WP_377124634.1">
    <property type="nucleotide sequence ID" value="NZ_JBHRSD010000018.1"/>
</dbReference>
<dbReference type="EMBL" id="JBHRSD010000018">
    <property type="protein sequence ID" value="MFC3033295.1"/>
    <property type="molecule type" value="Genomic_DNA"/>
</dbReference>
<organism evidence="3 4">
    <name type="scientific">Pseudoalteromonas fenneropenaei</name>
    <dbReference type="NCBI Taxonomy" id="1737459"/>
    <lineage>
        <taxon>Bacteria</taxon>
        <taxon>Pseudomonadati</taxon>
        <taxon>Pseudomonadota</taxon>
        <taxon>Gammaproteobacteria</taxon>
        <taxon>Alteromonadales</taxon>
        <taxon>Pseudoalteromonadaceae</taxon>
        <taxon>Pseudoalteromonas</taxon>
    </lineage>
</organism>
<evidence type="ECO:0000313" key="4">
    <source>
        <dbReference type="Proteomes" id="UP001595453"/>
    </source>
</evidence>
<name>A0ABV7CKX4_9GAMM</name>
<dbReference type="Pfam" id="PF00571">
    <property type="entry name" value="CBS"/>
    <property type="match status" value="1"/>
</dbReference>
<dbReference type="InterPro" id="IPR038076">
    <property type="entry name" value="MgtE_N_sf"/>
</dbReference>
<dbReference type="SUPFAM" id="SSF54631">
    <property type="entry name" value="CBS-domain pair"/>
    <property type="match status" value="1"/>
</dbReference>
<dbReference type="Gene3D" id="1.25.60.10">
    <property type="entry name" value="MgtE N-terminal domain-like"/>
    <property type="match status" value="1"/>
</dbReference>
<dbReference type="PANTHER" id="PTHR41394:SF5">
    <property type="entry name" value="SLC41A_MGTE INTEGRAL MEMBRANE DOMAIN-CONTAINING PROTEIN"/>
    <property type="match status" value="1"/>
</dbReference>
<dbReference type="Proteomes" id="UP001595453">
    <property type="component" value="Unassembled WGS sequence"/>
</dbReference>
<dbReference type="InterPro" id="IPR000644">
    <property type="entry name" value="CBS_dom"/>
</dbReference>
<accession>A0ABV7CKX4</accession>
<keyword evidence="1" id="KW-0129">CBS domain</keyword>
<dbReference type="PROSITE" id="PS51371">
    <property type="entry name" value="CBS"/>
    <property type="match status" value="1"/>
</dbReference>
<dbReference type="Gene3D" id="3.10.580.10">
    <property type="entry name" value="CBS-domain"/>
    <property type="match status" value="1"/>
</dbReference>
<dbReference type="SUPFAM" id="SSF158791">
    <property type="entry name" value="MgtE N-terminal domain-like"/>
    <property type="match status" value="1"/>
</dbReference>
<evidence type="ECO:0000313" key="3">
    <source>
        <dbReference type="EMBL" id="MFC3033295.1"/>
    </source>
</evidence>
<sequence>MPTLDLKLAQHFLLEEPRGAARRLELEAPEVAAGLLKTLPSHAAVEVLCLLQAEFAADVLLSLPEVEASRWLEQMELADIAAVLRHSTEADFARLLSLLSQKKQNLCRMLASYPDYTVGAWVETDVVVLDVKMTVEEAMHRLRKRHYKGGAQLYVVDQQRQLVGQVSIFNLLRRTATEVVASFLDTKVLSLSGFTELAGALKAPVWAQQDQVAVVSRQGDFLGELHHHKVRSALQRNTPPAPLLEATDLLDAYASSFASLVDVFTPTPKSGN</sequence>
<gene>
    <name evidence="3" type="ORF">ACFOEE_12260</name>
</gene>
<reference evidence="4" key="1">
    <citation type="journal article" date="2019" name="Int. J. Syst. Evol. Microbiol.">
        <title>The Global Catalogue of Microorganisms (GCM) 10K type strain sequencing project: providing services to taxonomists for standard genome sequencing and annotation.</title>
        <authorList>
            <consortium name="The Broad Institute Genomics Platform"/>
            <consortium name="The Broad Institute Genome Sequencing Center for Infectious Disease"/>
            <person name="Wu L."/>
            <person name="Ma J."/>
        </authorList>
    </citation>
    <scope>NUCLEOTIDE SEQUENCE [LARGE SCALE GENOMIC DNA]</scope>
    <source>
        <strain evidence="4">KCTC 42730</strain>
    </source>
</reference>
<evidence type="ECO:0000259" key="2">
    <source>
        <dbReference type="PROSITE" id="PS51371"/>
    </source>
</evidence>
<proteinExistence type="predicted"/>
<comment type="caution">
    <text evidence="3">The sequence shown here is derived from an EMBL/GenBank/DDBJ whole genome shotgun (WGS) entry which is preliminary data.</text>
</comment>
<dbReference type="InterPro" id="IPR046342">
    <property type="entry name" value="CBS_dom_sf"/>
</dbReference>
<dbReference type="InterPro" id="IPR006668">
    <property type="entry name" value="Mg_transptr_MgtE_intracell_dom"/>
</dbReference>
<keyword evidence="4" id="KW-1185">Reference proteome</keyword>
<dbReference type="Pfam" id="PF03448">
    <property type="entry name" value="MgtE_N"/>
    <property type="match status" value="1"/>
</dbReference>